<feature type="transmembrane region" description="Helical" evidence="2">
    <location>
        <begin position="205"/>
        <end position="227"/>
    </location>
</feature>
<feature type="transmembrane region" description="Helical" evidence="2">
    <location>
        <begin position="179"/>
        <end position="199"/>
    </location>
</feature>
<feature type="transmembrane region" description="Helical" evidence="2">
    <location>
        <begin position="86"/>
        <end position="110"/>
    </location>
</feature>
<feature type="region of interest" description="Disordered" evidence="1">
    <location>
        <begin position="1"/>
        <end position="61"/>
    </location>
</feature>
<evidence type="ECO:0000313" key="3">
    <source>
        <dbReference type="EMBL" id="BBX47635.1"/>
    </source>
</evidence>
<keyword evidence="2" id="KW-0812">Transmembrane</keyword>
<feature type="compositionally biased region" description="Pro residues" evidence="1">
    <location>
        <begin position="39"/>
        <end position="55"/>
    </location>
</feature>
<protein>
    <submittedName>
        <fullName evidence="3">Uncharacterized protein</fullName>
    </submittedName>
</protein>
<feature type="transmembrane region" description="Helical" evidence="2">
    <location>
        <begin position="148"/>
        <end position="172"/>
    </location>
</feature>
<name>A0A7I7KZU9_9MYCO</name>
<dbReference type="AlphaFoldDB" id="A0A7I7KZU9"/>
<keyword evidence="2" id="KW-0472">Membrane</keyword>
<dbReference type="KEGG" id="mcoo:MCOO_36500"/>
<evidence type="ECO:0000256" key="1">
    <source>
        <dbReference type="SAM" id="MobiDB-lite"/>
    </source>
</evidence>
<dbReference type="RefSeq" id="WP_163778678.1">
    <property type="nucleotide sequence ID" value="NZ_AP022569.1"/>
</dbReference>
<keyword evidence="2" id="KW-1133">Transmembrane helix</keyword>
<organism evidence="3 4">
    <name type="scientific">Mycobacterium cookii</name>
    <dbReference type="NCBI Taxonomy" id="1775"/>
    <lineage>
        <taxon>Bacteria</taxon>
        <taxon>Bacillati</taxon>
        <taxon>Actinomycetota</taxon>
        <taxon>Actinomycetes</taxon>
        <taxon>Mycobacteriales</taxon>
        <taxon>Mycobacteriaceae</taxon>
        <taxon>Mycobacterium</taxon>
    </lineage>
</organism>
<dbReference type="Proteomes" id="UP000465866">
    <property type="component" value="Chromosome"/>
</dbReference>
<reference evidence="3 4" key="1">
    <citation type="journal article" date="2019" name="Emerg. Microbes Infect.">
        <title>Comprehensive subspecies identification of 175 nontuberculous mycobacteria species based on 7547 genomic profiles.</title>
        <authorList>
            <person name="Matsumoto Y."/>
            <person name="Kinjo T."/>
            <person name="Motooka D."/>
            <person name="Nabeya D."/>
            <person name="Jung N."/>
            <person name="Uechi K."/>
            <person name="Horii T."/>
            <person name="Iida T."/>
            <person name="Fujita J."/>
            <person name="Nakamura S."/>
        </authorList>
    </citation>
    <scope>NUCLEOTIDE SEQUENCE [LARGE SCALE GENOMIC DNA]</scope>
    <source>
        <strain evidence="3 4">JCM 12404</strain>
    </source>
</reference>
<sequence length="269" mass="27866">MQPPPPGFPQWGSQPGDPREHNEPGYSGQPSPEDYGQQPPVPGYAGPTPPGPGYPPAGYGQQPGYGAQQWGGYGAPIPAPTSQQKIGWITFAIVGLLGLLGAVLTLTLWINLDSAVNRAGEMCNRFSGEYASSCRASVKNLVPTLPPVLVVCLFLIIGASLAATAGAVMLFLKKHLGQFLILGGGLVMLILSIGCEARYGATSRVTYDLIAGLVVAVIGGLMFVPAFRLLLGLPAKLTAGPGPGGGPWPYGPPQPPPYGPPAPSPPQQW</sequence>
<proteinExistence type="predicted"/>
<accession>A0A7I7KZU9</accession>
<dbReference type="EMBL" id="AP022569">
    <property type="protein sequence ID" value="BBX47635.1"/>
    <property type="molecule type" value="Genomic_DNA"/>
</dbReference>
<evidence type="ECO:0000256" key="2">
    <source>
        <dbReference type="SAM" id="Phobius"/>
    </source>
</evidence>
<feature type="region of interest" description="Disordered" evidence="1">
    <location>
        <begin position="244"/>
        <end position="269"/>
    </location>
</feature>
<keyword evidence="4" id="KW-1185">Reference proteome</keyword>
<evidence type="ECO:0000313" key="4">
    <source>
        <dbReference type="Proteomes" id="UP000465866"/>
    </source>
</evidence>
<gene>
    <name evidence="3" type="ORF">MCOO_36500</name>
</gene>